<evidence type="ECO:0000256" key="1">
    <source>
        <dbReference type="ARBA" id="ARBA00000968"/>
    </source>
</evidence>
<dbReference type="Gene3D" id="2.40.30.20">
    <property type="match status" value="2"/>
</dbReference>
<dbReference type="GO" id="GO:0009231">
    <property type="term" value="P:riboflavin biosynthetic process"/>
    <property type="evidence" value="ECO:0007669"/>
    <property type="project" value="UniProtKB-KW"/>
</dbReference>
<feature type="repeat" description="Lumazine-binding" evidence="11">
    <location>
        <begin position="1"/>
        <end position="97"/>
    </location>
</feature>
<keyword evidence="9" id="KW-0677">Repeat</keyword>
<evidence type="ECO:0000256" key="5">
    <source>
        <dbReference type="ARBA" id="ARBA00012827"/>
    </source>
</evidence>
<evidence type="ECO:0000256" key="10">
    <source>
        <dbReference type="NCBIfam" id="TIGR00187"/>
    </source>
</evidence>
<dbReference type="NCBIfam" id="NF006767">
    <property type="entry name" value="PRK09289.1"/>
    <property type="match status" value="1"/>
</dbReference>
<comment type="catalytic activity">
    <reaction evidence="1">
        <text>2 6,7-dimethyl-8-(1-D-ribityl)lumazine + H(+) = 5-amino-6-(D-ribitylamino)uracil + riboflavin</text>
        <dbReference type="Rhea" id="RHEA:20772"/>
        <dbReference type="ChEBI" id="CHEBI:15378"/>
        <dbReference type="ChEBI" id="CHEBI:15934"/>
        <dbReference type="ChEBI" id="CHEBI:57986"/>
        <dbReference type="ChEBI" id="CHEBI:58201"/>
        <dbReference type="EC" id="2.5.1.9"/>
    </reaction>
</comment>
<dbReference type="GO" id="GO:0004746">
    <property type="term" value="F:riboflavin synthase activity"/>
    <property type="evidence" value="ECO:0007669"/>
    <property type="project" value="UniProtKB-UniRule"/>
</dbReference>
<keyword evidence="14" id="KW-1185">Reference proteome</keyword>
<evidence type="ECO:0000256" key="3">
    <source>
        <dbReference type="ARBA" id="ARBA00004887"/>
    </source>
</evidence>
<reference evidence="13 14" key="1">
    <citation type="journal article" date="2015" name="Genome Announc.">
        <title>Expanding the biotechnology potential of lactobacilli through comparative genomics of 213 strains and associated genera.</title>
        <authorList>
            <person name="Sun Z."/>
            <person name="Harris H.M."/>
            <person name="McCann A."/>
            <person name="Guo C."/>
            <person name="Argimon S."/>
            <person name="Zhang W."/>
            <person name="Yang X."/>
            <person name="Jeffery I.B."/>
            <person name="Cooney J.C."/>
            <person name="Kagawa T.F."/>
            <person name="Liu W."/>
            <person name="Song Y."/>
            <person name="Salvetti E."/>
            <person name="Wrobel A."/>
            <person name="Rasinkangas P."/>
            <person name="Parkhill J."/>
            <person name="Rea M.C."/>
            <person name="O'Sullivan O."/>
            <person name="Ritari J."/>
            <person name="Douillard F.P."/>
            <person name="Paul Ross R."/>
            <person name="Yang R."/>
            <person name="Briner A.E."/>
            <person name="Felis G.E."/>
            <person name="de Vos W.M."/>
            <person name="Barrangou R."/>
            <person name="Klaenhammer T.R."/>
            <person name="Caufield P.W."/>
            <person name="Cui Y."/>
            <person name="Zhang H."/>
            <person name="O'Toole P.W."/>
        </authorList>
    </citation>
    <scope>NUCLEOTIDE SEQUENCE [LARGE SCALE GENOMIC DNA]</scope>
    <source>
        <strain evidence="13 14">DSM 21115</strain>
    </source>
</reference>
<comment type="caution">
    <text evidence="13">The sequence shown here is derived from an EMBL/GenBank/DDBJ whole genome shotgun (WGS) entry which is preliminary data.</text>
</comment>
<keyword evidence="8" id="KW-0808">Transferase</keyword>
<dbReference type="PROSITE" id="PS51177">
    <property type="entry name" value="LUMAZINE_BIND"/>
    <property type="match status" value="2"/>
</dbReference>
<protein>
    <recommendedName>
        <fullName evidence="6 10">Riboflavin synthase</fullName>
        <ecNumber evidence="5 10">2.5.1.9</ecNumber>
    </recommendedName>
</protein>
<dbReference type="PIRSF" id="PIRSF000498">
    <property type="entry name" value="Riboflavin_syn_A"/>
    <property type="match status" value="1"/>
</dbReference>
<gene>
    <name evidence="13" type="ORF">DY78_GL001589</name>
</gene>
<comment type="subunit">
    <text evidence="4">Homotrimer.</text>
</comment>
<feature type="repeat" description="Lumazine-binding" evidence="11">
    <location>
        <begin position="98"/>
        <end position="194"/>
    </location>
</feature>
<proteinExistence type="predicted"/>
<dbReference type="FunFam" id="2.40.30.20:FF:000004">
    <property type="entry name" value="Riboflavin synthase, alpha subunit"/>
    <property type="match status" value="1"/>
</dbReference>
<dbReference type="CDD" id="cd00402">
    <property type="entry name" value="Riboflavin_synthase_like"/>
    <property type="match status" value="1"/>
</dbReference>
<dbReference type="EC" id="2.5.1.9" evidence="5 10"/>
<evidence type="ECO:0000313" key="13">
    <source>
        <dbReference type="EMBL" id="KRO24739.1"/>
    </source>
</evidence>
<comment type="function">
    <text evidence="2">Catalyzes the dismutation of two molecules of 6,7-dimethyl-8-ribityllumazine, resulting in the formation of riboflavin and 5-amino-6-(D-ribitylamino)uracil.</text>
</comment>
<dbReference type="InterPro" id="IPR001783">
    <property type="entry name" value="Lumazine-bd"/>
</dbReference>
<sequence>MFTGIIQNQGTLNHLQHVGRALNLTITAAPIITTALKLGDSVAVNGACLTVVALATPAFTVNVMPESVTRTNLGQLRPGQSVNLERALAANGRLDGHFVLGHVDYQGTLLRQRHDQTAIKLFFSLPAAYQSQLVEKGSVAVNGVSLTVVTVQATSFEIDLIPHSQQTTNLTQLKIGDAVNIETDILGKYMTKQSQLSGGFS</sequence>
<feature type="domain" description="Lumazine-binding" evidence="12">
    <location>
        <begin position="1"/>
        <end position="97"/>
    </location>
</feature>
<organism evidence="13 14">
    <name type="scientific">Lactiplantibacillus fabifermentans DSM 21115</name>
    <dbReference type="NCBI Taxonomy" id="1413187"/>
    <lineage>
        <taxon>Bacteria</taxon>
        <taxon>Bacillati</taxon>
        <taxon>Bacillota</taxon>
        <taxon>Bacilli</taxon>
        <taxon>Lactobacillales</taxon>
        <taxon>Lactobacillaceae</taxon>
        <taxon>Lactiplantibacillus</taxon>
    </lineage>
</organism>
<dbReference type="Proteomes" id="UP000050920">
    <property type="component" value="Unassembled WGS sequence"/>
</dbReference>
<dbReference type="InterPro" id="IPR017938">
    <property type="entry name" value="Riboflavin_synthase-like_b-brl"/>
</dbReference>
<evidence type="ECO:0000256" key="4">
    <source>
        <dbReference type="ARBA" id="ARBA00011233"/>
    </source>
</evidence>
<dbReference type="PANTHER" id="PTHR21098">
    <property type="entry name" value="RIBOFLAVIN SYNTHASE ALPHA CHAIN"/>
    <property type="match status" value="1"/>
</dbReference>
<keyword evidence="7" id="KW-0686">Riboflavin biosynthesis</keyword>
<evidence type="ECO:0000256" key="2">
    <source>
        <dbReference type="ARBA" id="ARBA00002803"/>
    </source>
</evidence>
<evidence type="ECO:0000256" key="7">
    <source>
        <dbReference type="ARBA" id="ARBA00022619"/>
    </source>
</evidence>
<comment type="pathway">
    <text evidence="3">Cofactor biosynthesis; riboflavin biosynthesis; riboflavin from 2-hydroxy-3-oxobutyl phosphate and 5-amino-6-(D-ribitylamino)uracil: step 2/2.</text>
</comment>
<evidence type="ECO:0000256" key="9">
    <source>
        <dbReference type="ARBA" id="ARBA00022737"/>
    </source>
</evidence>
<evidence type="ECO:0000259" key="12">
    <source>
        <dbReference type="PROSITE" id="PS51177"/>
    </source>
</evidence>
<dbReference type="NCBIfam" id="TIGR00187">
    <property type="entry name" value="ribE"/>
    <property type="match status" value="1"/>
</dbReference>
<evidence type="ECO:0000256" key="8">
    <source>
        <dbReference type="ARBA" id="ARBA00022679"/>
    </source>
</evidence>
<evidence type="ECO:0000256" key="6">
    <source>
        <dbReference type="ARBA" id="ARBA00013950"/>
    </source>
</evidence>
<dbReference type="EMBL" id="AYGX02000161">
    <property type="protein sequence ID" value="KRO24739.1"/>
    <property type="molecule type" value="Genomic_DNA"/>
</dbReference>
<dbReference type="InterPro" id="IPR026017">
    <property type="entry name" value="Lumazine-bd_dom"/>
</dbReference>
<name>A0A0R2NLR2_9LACO</name>
<feature type="domain" description="Lumazine-binding" evidence="12">
    <location>
        <begin position="98"/>
        <end position="194"/>
    </location>
</feature>
<dbReference type="FunFam" id="2.40.30.20:FF:000003">
    <property type="entry name" value="Riboflavin synthase, alpha subunit"/>
    <property type="match status" value="1"/>
</dbReference>
<dbReference type="PANTHER" id="PTHR21098:SF12">
    <property type="entry name" value="RIBOFLAVIN SYNTHASE"/>
    <property type="match status" value="1"/>
</dbReference>
<dbReference type="RefSeq" id="WP_024625646.1">
    <property type="nucleotide sequence ID" value="NZ_AYGX02000161.1"/>
</dbReference>
<accession>A0A0R2NLR2</accession>
<dbReference type="InterPro" id="IPR023366">
    <property type="entry name" value="ATP_synth_asu-like_sf"/>
</dbReference>
<evidence type="ECO:0000256" key="11">
    <source>
        <dbReference type="PROSITE-ProRule" id="PRU00524"/>
    </source>
</evidence>
<dbReference type="SUPFAM" id="SSF63380">
    <property type="entry name" value="Riboflavin synthase domain-like"/>
    <property type="match status" value="2"/>
</dbReference>
<dbReference type="AlphaFoldDB" id="A0A0R2NLR2"/>
<dbReference type="Pfam" id="PF00677">
    <property type="entry name" value="Lum_binding"/>
    <property type="match status" value="2"/>
</dbReference>
<evidence type="ECO:0000313" key="14">
    <source>
        <dbReference type="Proteomes" id="UP000050920"/>
    </source>
</evidence>